<dbReference type="AlphaFoldDB" id="A0AAV4NL96"/>
<protein>
    <submittedName>
        <fullName evidence="1">DNA mismatch repair protein Mlh3</fullName>
    </submittedName>
</protein>
<comment type="caution">
    <text evidence="1">The sequence shown here is derived from an EMBL/GenBank/DDBJ whole genome shotgun (WGS) entry which is preliminary data.</text>
</comment>
<keyword evidence="2" id="KW-1185">Reference proteome</keyword>
<reference evidence="1 2" key="1">
    <citation type="submission" date="2021-06" db="EMBL/GenBank/DDBJ databases">
        <title>Caerostris extrusa draft genome.</title>
        <authorList>
            <person name="Kono N."/>
            <person name="Arakawa K."/>
        </authorList>
    </citation>
    <scope>NUCLEOTIDE SEQUENCE [LARGE SCALE GENOMIC DNA]</scope>
</reference>
<dbReference type="Proteomes" id="UP001054945">
    <property type="component" value="Unassembled WGS sequence"/>
</dbReference>
<gene>
    <name evidence="1" type="primary">MLH3</name>
    <name evidence="1" type="ORF">CEXT_551022</name>
</gene>
<proteinExistence type="predicted"/>
<evidence type="ECO:0000313" key="2">
    <source>
        <dbReference type="Proteomes" id="UP001054945"/>
    </source>
</evidence>
<dbReference type="PANTHER" id="PTHR10073">
    <property type="entry name" value="DNA MISMATCH REPAIR PROTEIN MLH, PMS, MUTL"/>
    <property type="match status" value="1"/>
</dbReference>
<organism evidence="1 2">
    <name type="scientific">Caerostris extrusa</name>
    <name type="common">Bark spider</name>
    <name type="synonym">Caerostris bankana</name>
    <dbReference type="NCBI Taxonomy" id="172846"/>
    <lineage>
        <taxon>Eukaryota</taxon>
        <taxon>Metazoa</taxon>
        <taxon>Ecdysozoa</taxon>
        <taxon>Arthropoda</taxon>
        <taxon>Chelicerata</taxon>
        <taxon>Arachnida</taxon>
        <taxon>Araneae</taxon>
        <taxon>Araneomorphae</taxon>
        <taxon>Entelegynae</taxon>
        <taxon>Araneoidea</taxon>
        <taxon>Araneidae</taxon>
        <taxon>Caerostris</taxon>
    </lineage>
</organism>
<dbReference type="GO" id="GO:0140664">
    <property type="term" value="F:ATP-dependent DNA damage sensor activity"/>
    <property type="evidence" value="ECO:0007669"/>
    <property type="project" value="InterPro"/>
</dbReference>
<evidence type="ECO:0000313" key="1">
    <source>
        <dbReference type="EMBL" id="GIX85253.1"/>
    </source>
</evidence>
<dbReference type="GO" id="GO:0006298">
    <property type="term" value="P:mismatch repair"/>
    <property type="evidence" value="ECO:0007669"/>
    <property type="project" value="InterPro"/>
</dbReference>
<dbReference type="InterPro" id="IPR042120">
    <property type="entry name" value="MutL_C_dimsub"/>
</dbReference>
<dbReference type="InterPro" id="IPR038973">
    <property type="entry name" value="MutL/Mlh/Pms-like"/>
</dbReference>
<dbReference type="GO" id="GO:0016887">
    <property type="term" value="F:ATP hydrolysis activity"/>
    <property type="evidence" value="ECO:0007669"/>
    <property type="project" value="InterPro"/>
</dbReference>
<dbReference type="EMBL" id="BPLR01021039">
    <property type="protein sequence ID" value="GIX85253.1"/>
    <property type="molecule type" value="Genomic_DNA"/>
</dbReference>
<dbReference type="Gene3D" id="3.30.1540.20">
    <property type="entry name" value="MutL, C-terminal domain, dimerisation subdomain"/>
    <property type="match status" value="1"/>
</dbReference>
<dbReference type="PANTHER" id="PTHR10073:SF47">
    <property type="entry name" value="DNA MISMATCH REPAIR PROTEIN MLH3"/>
    <property type="match status" value="1"/>
</dbReference>
<dbReference type="SUPFAM" id="SSF118116">
    <property type="entry name" value="DNA mismatch repair protein MutL"/>
    <property type="match status" value="1"/>
</dbReference>
<sequence length="212" mass="24948">MSCSSKVSFNGFLCNLPNDKQNSLDTDYLELTEEKIEHHREFNIFPTEFITKKEENIAANEKSVIDDIGKMFTNWENPMFDIPSELRKDSNPFVSPTYVFLNSYRFTQNSLNNLKVIGQVDCKFIACIIQDFCENFKDKNLLVLFDQHAVHERVRLEELIADLYEMRESKKIVKTLPINPPITISLEPEEIRLLYAFHLSLKRHRISCPFYR</sequence>
<dbReference type="InterPro" id="IPR037198">
    <property type="entry name" value="MutL_C_sf"/>
</dbReference>
<accession>A0AAV4NL96</accession>
<name>A0AAV4NL96_CAEEX</name>
<dbReference type="GO" id="GO:0032300">
    <property type="term" value="C:mismatch repair complex"/>
    <property type="evidence" value="ECO:0007669"/>
    <property type="project" value="InterPro"/>
</dbReference>